<accession>A0A1I3IM45</accession>
<feature type="chain" id="PRO_5011784820" evidence="1">
    <location>
        <begin position="18"/>
        <end position="128"/>
    </location>
</feature>
<name>A0A1I3IM45_9RHOB</name>
<protein>
    <submittedName>
        <fullName evidence="2">Uncharacterized protein</fullName>
    </submittedName>
</protein>
<dbReference type="InterPro" id="IPR045467">
    <property type="entry name" value="DUF6497"/>
</dbReference>
<keyword evidence="3" id="KW-1185">Reference proteome</keyword>
<dbReference type="Pfam" id="PF20107">
    <property type="entry name" value="DUF6497"/>
    <property type="match status" value="1"/>
</dbReference>
<reference evidence="2 3" key="1">
    <citation type="submission" date="2016-10" db="EMBL/GenBank/DDBJ databases">
        <authorList>
            <person name="de Groot N.N."/>
        </authorList>
    </citation>
    <scope>NUCLEOTIDE SEQUENCE [LARGE SCALE GENOMIC DNA]</scope>
    <source>
        <strain evidence="2 3">DSM 19073</strain>
    </source>
</reference>
<feature type="signal peptide" evidence="1">
    <location>
        <begin position="1"/>
        <end position="17"/>
    </location>
</feature>
<sequence>MMRIAALIACLAGPALAQDSWPSGQPLVLWEIVWERVDGGGTQAVLRFIAPEIARDGGSVDAAMAQTDLDWLCTTHALPVAGLTAARSDSVVITLMDRPVPRGTSDPDATQYFGLYRVGNGECLPEDY</sequence>
<dbReference type="STRING" id="390807.SAMN04488095_1027"/>
<dbReference type="AlphaFoldDB" id="A0A1I3IM45"/>
<evidence type="ECO:0000313" key="2">
    <source>
        <dbReference type="EMBL" id="SFI48949.1"/>
    </source>
</evidence>
<proteinExistence type="predicted"/>
<dbReference type="EMBL" id="FORA01000001">
    <property type="protein sequence ID" value="SFI48949.1"/>
    <property type="molecule type" value="Genomic_DNA"/>
</dbReference>
<dbReference type="OrthoDB" id="7862028at2"/>
<dbReference type="RefSeq" id="WP_092777721.1">
    <property type="nucleotide sequence ID" value="NZ_FORA01000001.1"/>
</dbReference>
<gene>
    <name evidence="2" type="ORF">SAMN04488095_1027</name>
</gene>
<keyword evidence="1" id="KW-0732">Signal</keyword>
<dbReference type="Proteomes" id="UP000199110">
    <property type="component" value="Unassembled WGS sequence"/>
</dbReference>
<evidence type="ECO:0000313" key="3">
    <source>
        <dbReference type="Proteomes" id="UP000199110"/>
    </source>
</evidence>
<organism evidence="2 3">
    <name type="scientific">Jannaschia pohangensis</name>
    <dbReference type="NCBI Taxonomy" id="390807"/>
    <lineage>
        <taxon>Bacteria</taxon>
        <taxon>Pseudomonadati</taxon>
        <taxon>Pseudomonadota</taxon>
        <taxon>Alphaproteobacteria</taxon>
        <taxon>Rhodobacterales</taxon>
        <taxon>Roseobacteraceae</taxon>
        <taxon>Jannaschia</taxon>
    </lineage>
</organism>
<evidence type="ECO:0000256" key="1">
    <source>
        <dbReference type="SAM" id="SignalP"/>
    </source>
</evidence>